<dbReference type="CDD" id="cd06261">
    <property type="entry name" value="TM_PBP2"/>
    <property type="match status" value="1"/>
</dbReference>
<feature type="domain" description="ABC transmembrane type-1" evidence="8">
    <location>
        <begin position="85"/>
        <end position="274"/>
    </location>
</feature>
<keyword evidence="2 7" id="KW-0813">Transport</keyword>
<dbReference type="Pfam" id="PF00528">
    <property type="entry name" value="BPD_transp_1"/>
    <property type="match status" value="1"/>
</dbReference>
<keyword evidence="5 7" id="KW-1133">Transmembrane helix</keyword>
<evidence type="ECO:0000259" key="8">
    <source>
        <dbReference type="PROSITE" id="PS50928"/>
    </source>
</evidence>
<dbReference type="Gene3D" id="1.10.3720.10">
    <property type="entry name" value="MetI-like"/>
    <property type="match status" value="1"/>
</dbReference>
<dbReference type="GO" id="GO:0005886">
    <property type="term" value="C:plasma membrane"/>
    <property type="evidence" value="ECO:0007669"/>
    <property type="project" value="UniProtKB-SubCell"/>
</dbReference>
<dbReference type="SUPFAM" id="SSF161098">
    <property type="entry name" value="MetI-like"/>
    <property type="match status" value="1"/>
</dbReference>
<reference evidence="9 10" key="1">
    <citation type="submission" date="2018-09" db="EMBL/GenBank/DDBJ databases">
        <title>Discovery and Ecogenomic Context for Candidatus Cryosericales, a Global Caldiserica Order Active in Thawing Permafrost.</title>
        <authorList>
            <person name="Martinez M.A."/>
            <person name="Woodcroft B.J."/>
            <person name="Ignacio Espinoza J.C."/>
            <person name="Zayed A."/>
            <person name="Singleton C.M."/>
            <person name="Boyd J."/>
            <person name="Li Y.-F."/>
            <person name="Purvine S."/>
            <person name="Maughan H."/>
            <person name="Hodgkins S.B."/>
            <person name="Anderson D."/>
            <person name="Sederholm M."/>
            <person name="Temperton B."/>
            <person name="Saleska S.R."/>
            <person name="Tyson G.W."/>
            <person name="Rich V.I."/>
        </authorList>
    </citation>
    <scope>NUCLEOTIDE SEQUENCE [LARGE SCALE GENOMIC DNA]</scope>
    <source>
        <strain evidence="9 10">SMC1</strain>
    </source>
</reference>
<keyword evidence="10" id="KW-1185">Reference proteome</keyword>
<dbReference type="InterPro" id="IPR035906">
    <property type="entry name" value="MetI-like_sf"/>
</dbReference>
<comment type="caution">
    <text evidence="9">The sequence shown here is derived from an EMBL/GenBank/DDBJ whole genome shotgun (WGS) entry which is preliminary data.</text>
</comment>
<keyword evidence="4 7" id="KW-0812">Transmembrane</keyword>
<evidence type="ECO:0000256" key="3">
    <source>
        <dbReference type="ARBA" id="ARBA00022475"/>
    </source>
</evidence>
<sequence>MWSAVFRRLRRNKMAIAGLVIVILVVLMAVLAKPLSMGNDPYHMLNVNEAPVEIGRPELMPPMRSHPLGTDELARDAWSRLLYGARVSLFIGIVASFLCIVIGTIVGLISGYFGGWVDIVVMRFTDMMLCIPSLVLMVILSAILKGGVFQLILVIVTFGWMSSARLVRGQVLSLKEQEYVESARAIGASGWRIMFNHLLPNTMAPIIVSFSMSISGTIIHEASLSFLGLGIPQPIPSWGNMLTNSQNYMFSAPWLIWWPGLAIFVTVLGFNFLGDGLRDALDPRLKL</sequence>
<dbReference type="InterPro" id="IPR025966">
    <property type="entry name" value="OppC_N"/>
</dbReference>
<accession>A0A398E1N1</accession>
<keyword evidence="6 7" id="KW-0472">Membrane</keyword>
<comment type="subcellular location">
    <subcellularLocation>
        <location evidence="1 7">Cell membrane</location>
        <topology evidence="1 7">Multi-pass membrane protein</topology>
    </subcellularLocation>
</comment>
<gene>
    <name evidence="9" type="ORF">SMC1_01385</name>
</gene>
<dbReference type="Proteomes" id="UP000266113">
    <property type="component" value="Unassembled WGS sequence"/>
</dbReference>
<dbReference type="PANTHER" id="PTHR43386">
    <property type="entry name" value="OLIGOPEPTIDE TRANSPORT SYSTEM PERMEASE PROTEIN APPC"/>
    <property type="match status" value="1"/>
</dbReference>
<dbReference type="AlphaFoldDB" id="A0A398E1N1"/>
<evidence type="ECO:0000256" key="7">
    <source>
        <dbReference type="RuleBase" id="RU363032"/>
    </source>
</evidence>
<dbReference type="PANTHER" id="PTHR43386:SF1">
    <property type="entry name" value="D,D-DIPEPTIDE TRANSPORT SYSTEM PERMEASE PROTEIN DDPC-RELATED"/>
    <property type="match status" value="1"/>
</dbReference>
<protein>
    <submittedName>
        <fullName evidence="9">ABC transporter permease</fullName>
    </submittedName>
</protein>
<dbReference type="PROSITE" id="PS50928">
    <property type="entry name" value="ABC_TM1"/>
    <property type="match status" value="1"/>
</dbReference>
<comment type="similarity">
    <text evidence="7">Belongs to the binding-protein-dependent transport system permease family.</text>
</comment>
<dbReference type="InterPro" id="IPR000515">
    <property type="entry name" value="MetI-like"/>
</dbReference>
<organism evidence="9 10">
    <name type="scientific">Candidatus Cryosericum septentrionale</name>
    <dbReference type="NCBI Taxonomy" id="2290913"/>
    <lineage>
        <taxon>Bacteria</taxon>
        <taxon>Pseudomonadati</taxon>
        <taxon>Caldisericota/Cryosericota group</taxon>
        <taxon>Candidatus Cryosericota</taxon>
        <taxon>Candidatus Cryosericia</taxon>
        <taxon>Candidatus Cryosericales</taxon>
        <taxon>Candidatus Cryosericaceae</taxon>
        <taxon>Candidatus Cryosericum</taxon>
    </lineage>
</organism>
<evidence type="ECO:0000256" key="1">
    <source>
        <dbReference type="ARBA" id="ARBA00004651"/>
    </source>
</evidence>
<evidence type="ECO:0000313" key="10">
    <source>
        <dbReference type="Proteomes" id="UP000266113"/>
    </source>
</evidence>
<dbReference type="OrthoDB" id="9797472at2"/>
<feature type="transmembrane region" description="Helical" evidence="7">
    <location>
        <begin position="89"/>
        <end position="112"/>
    </location>
</feature>
<dbReference type="GO" id="GO:0055085">
    <property type="term" value="P:transmembrane transport"/>
    <property type="evidence" value="ECO:0007669"/>
    <property type="project" value="InterPro"/>
</dbReference>
<keyword evidence="3" id="KW-1003">Cell membrane</keyword>
<dbReference type="EMBL" id="QXIY01000003">
    <property type="protein sequence ID" value="RIE17474.1"/>
    <property type="molecule type" value="Genomic_DNA"/>
</dbReference>
<evidence type="ECO:0000313" key="9">
    <source>
        <dbReference type="EMBL" id="RIE17474.1"/>
    </source>
</evidence>
<evidence type="ECO:0000256" key="5">
    <source>
        <dbReference type="ARBA" id="ARBA00022989"/>
    </source>
</evidence>
<name>A0A398E1N1_9BACT</name>
<dbReference type="Pfam" id="PF12911">
    <property type="entry name" value="OppC_N"/>
    <property type="match status" value="1"/>
</dbReference>
<evidence type="ECO:0000256" key="4">
    <source>
        <dbReference type="ARBA" id="ARBA00022692"/>
    </source>
</evidence>
<dbReference type="InterPro" id="IPR050366">
    <property type="entry name" value="BP-dependent_transpt_permease"/>
</dbReference>
<proteinExistence type="inferred from homology"/>
<evidence type="ECO:0000256" key="6">
    <source>
        <dbReference type="ARBA" id="ARBA00023136"/>
    </source>
</evidence>
<evidence type="ECO:0000256" key="2">
    <source>
        <dbReference type="ARBA" id="ARBA00022448"/>
    </source>
</evidence>
<feature type="transmembrane region" description="Helical" evidence="7">
    <location>
        <begin position="255"/>
        <end position="274"/>
    </location>
</feature>